<gene>
    <name evidence="3" type="ORF">HS088_TW16G00241</name>
</gene>
<feature type="compositionally biased region" description="Low complexity" evidence="1">
    <location>
        <begin position="643"/>
        <end position="653"/>
    </location>
</feature>
<reference evidence="3 4" key="1">
    <citation type="journal article" date="2020" name="Nat. Commun.">
        <title>Genome of Tripterygium wilfordii and identification of cytochrome P450 involved in triptolide biosynthesis.</title>
        <authorList>
            <person name="Tu L."/>
            <person name="Su P."/>
            <person name="Zhang Z."/>
            <person name="Gao L."/>
            <person name="Wang J."/>
            <person name="Hu T."/>
            <person name="Zhou J."/>
            <person name="Zhang Y."/>
            <person name="Zhao Y."/>
            <person name="Liu Y."/>
            <person name="Song Y."/>
            <person name="Tong Y."/>
            <person name="Lu Y."/>
            <person name="Yang J."/>
            <person name="Xu C."/>
            <person name="Jia M."/>
            <person name="Peters R.J."/>
            <person name="Huang L."/>
            <person name="Gao W."/>
        </authorList>
    </citation>
    <scope>NUCLEOTIDE SEQUENCE [LARGE SCALE GENOMIC DNA]</scope>
    <source>
        <strain evidence="4">cv. XIE 37</strain>
        <tissue evidence="3">Leaf</tissue>
    </source>
</reference>
<organism evidence="3 4">
    <name type="scientific">Tripterygium wilfordii</name>
    <name type="common">Thunder God vine</name>
    <dbReference type="NCBI Taxonomy" id="458696"/>
    <lineage>
        <taxon>Eukaryota</taxon>
        <taxon>Viridiplantae</taxon>
        <taxon>Streptophyta</taxon>
        <taxon>Embryophyta</taxon>
        <taxon>Tracheophyta</taxon>
        <taxon>Spermatophyta</taxon>
        <taxon>Magnoliopsida</taxon>
        <taxon>eudicotyledons</taxon>
        <taxon>Gunneridae</taxon>
        <taxon>Pentapetalae</taxon>
        <taxon>rosids</taxon>
        <taxon>fabids</taxon>
        <taxon>Celastrales</taxon>
        <taxon>Celastraceae</taxon>
        <taxon>Tripterygium</taxon>
    </lineage>
</organism>
<dbReference type="AlphaFoldDB" id="A0A7J7CIF1"/>
<accession>A0A7J7CIF1</accession>
<dbReference type="EMBL" id="JAAARO010000016">
    <property type="protein sequence ID" value="KAF5733801.1"/>
    <property type="molecule type" value="Genomic_DNA"/>
</dbReference>
<keyword evidence="4" id="KW-1185">Reference proteome</keyword>
<evidence type="ECO:0000313" key="4">
    <source>
        <dbReference type="Proteomes" id="UP000593562"/>
    </source>
</evidence>
<feature type="domain" description="DUF4378" evidence="2">
    <location>
        <begin position="754"/>
        <end position="905"/>
    </location>
</feature>
<proteinExistence type="predicted"/>
<dbReference type="PANTHER" id="PTHR46836">
    <property type="entry name" value="AFADIN"/>
    <property type="match status" value="1"/>
</dbReference>
<protein>
    <recommendedName>
        <fullName evidence="2">DUF4378 domain-containing protein</fullName>
    </recommendedName>
</protein>
<feature type="region of interest" description="Disordered" evidence="1">
    <location>
        <begin position="625"/>
        <end position="653"/>
    </location>
</feature>
<dbReference type="Pfam" id="PF14309">
    <property type="entry name" value="DUF4378"/>
    <property type="match status" value="1"/>
</dbReference>
<dbReference type="PANTHER" id="PTHR46836:SF7">
    <property type="entry name" value="PHOSPHATIDYLINOSITOL N-ACETYGLUCOSAMINLYTRANSFERASE SUBUNIT P-LIKE PROTEIN"/>
    <property type="match status" value="1"/>
</dbReference>
<dbReference type="InParanoid" id="A0A7J7CIF1"/>
<comment type="caution">
    <text evidence="3">The sequence shown here is derived from an EMBL/GenBank/DDBJ whole genome shotgun (WGS) entry which is preliminary data.</text>
</comment>
<dbReference type="Proteomes" id="UP000593562">
    <property type="component" value="Unassembled WGS sequence"/>
</dbReference>
<evidence type="ECO:0000259" key="2">
    <source>
        <dbReference type="Pfam" id="PF14309"/>
    </source>
</evidence>
<evidence type="ECO:0000256" key="1">
    <source>
        <dbReference type="SAM" id="MobiDB-lite"/>
    </source>
</evidence>
<sequence>MSEIMVSKQSVPSVIARLMGLEELNPQQPVQKRQRVLSESYLRRVASIGVWEKHSFHARNSFRLGSEDQKECKDAFGVSMALKNEKLHLPPVLKRKVKSGSSEVNRTFMRQKPRNAKCVMADKKLHVSIEDFDASEVIDSEPLNDWQCVPSPSQSGHIPFPNSSSFSDFRGTDVHQRFWRTGRGGYVKSNEKIKNGLSTGSNGEHGISNVRKFHRSPFEFPNGRRIPAKRIVVLKPFPESPQNSVNQFSSSTATHGFQLGDRKHGGILNPESENLFIEAEGGKNIANNRKFRRLRSSLSEESNRQIEHGLSIMSARVTEVETGESGASGLNISSALFFSDWRNHYPPSYSGISYVAVEANEKIFGRGTTAKNFKRVWAPSRGKMLRMPDNKLRPILDGKPSQLGFSNQNCHEKEYVNLGFPFCISSSGASEDRIVRSTTPSDNSSGNGSSKSSFSLQNDRYVMPLESLNRVRRMSMKQELKEKRGMVLQHTGPRSLGSPPNSSCLPSGLTGNGRIHHLKYQLEEAGLFVPNSGVPRSSGSNNLCSYSEVDHALQANSVTEEELEVTLEDNDQSEQNCVVSRSSLHDVSISVVPDILLDSETEAIGQSFVNVEKHYGSTEHILEKVDSSSSYAPEKSIQQDMPSGASEEGSVSSCSSTEFESLMSLEDAYHPSPVSVLEPIFKNNISSCSENFQNGGADLQGLHLQLEILKSEVSDSDAYSEGSGMIVSSDEDTAEVVSIGYSEENEDSVKENREFSYMVDVFSEAGFQSRNPYVGSDKWHSPECLIDPSVLEKVEKKYAEQKSWKRSERRLLFDRINSGLMEMLHSCTSVRSLTKPVGRRFSFRHSPETITEELWRLLVSQGKQVFNKLSEKVLGNDDGWLDLGDEVEVIGIEIENSLIDELAAEFITMENW</sequence>
<feature type="compositionally biased region" description="Polar residues" evidence="1">
    <location>
        <begin position="627"/>
        <end position="641"/>
    </location>
</feature>
<feature type="compositionally biased region" description="Low complexity" evidence="1">
    <location>
        <begin position="437"/>
        <end position="455"/>
    </location>
</feature>
<dbReference type="InterPro" id="IPR025486">
    <property type="entry name" value="DUF4378"/>
</dbReference>
<evidence type="ECO:0000313" key="3">
    <source>
        <dbReference type="EMBL" id="KAF5733801.1"/>
    </source>
</evidence>
<name>A0A7J7CIF1_TRIWF</name>
<feature type="region of interest" description="Disordered" evidence="1">
    <location>
        <begin position="434"/>
        <end position="456"/>
    </location>
</feature>